<evidence type="ECO:0000259" key="6">
    <source>
        <dbReference type="Pfam" id="PF08281"/>
    </source>
</evidence>
<dbReference type="AlphaFoldDB" id="A0A1E1EY74"/>
<dbReference type="Pfam" id="PF08281">
    <property type="entry name" value="Sigma70_r4_2"/>
    <property type="match status" value="1"/>
</dbReference>
<dbReference type="Proteomes" id="UP000218272">
    <property type="component" value="Chromosome SCLO_1"/>
</dbReference>
<dbReference type="GO" id="GO:0003677">
    <property type="term" value="F:DNA binding"/>
    <property type="evidence" value="ECO:0007669"/>
    <property type="project" value="InterPro"/>
</dbReference>
<evidence type="ECO:0000256" key="3">
    <source>
        <dbReference type="ARBA" id="ARBA00023082"/>
    </source>
</evidence>
<dbReference type="SUPFAM" id="SSF88946">
    <property type="entry name" value="Sigma2 domain of RNA polymerase sigma factors"/>
    <property type="match status" value="1"/>
</dbReference>
<proteinExistence type="inferred from homology"/>
<organism evidence="7 8">
    <name type="scientific">Sphingobium cloacae</name>
    <dbReference type="NCBI Taxonomy" id="120107"/>
    <lineage>
        <taxon>Bacteria</taxon>
        <taxon>Pseudomonadati</taxon>
        <taxon>Pseudomonadota</taxon>
        <taxon>Alphaproteobacteria</taxon>
        <taxon>Sphingomonadales</taxon>
        <taxon>Sphingomonadaceae</taxon>
        <taxon>Sphingobium</taxon>
    </lineage>
</organism>
<evidence type="ECO:0000256" key="2">
    <source>
        <dbReference type="ARBA" id="ARBA00023015"/>
    </source>
</evidence>
<dbReference type="InterPro" id="IPR013324">
    <property type="entry name" value="RNA_pol_sigma_r3/r4-like"/>
</dbReference>
<dbReference type="KEGG" id="sclo:SCLO_1001600"/>
<dbReference type="InterPro" id="IPR014284">
    <property type="entry name" value="RNA_pol_sigma-70_dom"/>
</dbReference>
<feature type="domain" description="RNA polymerase sigma factor 70 region 4 type 2" evidence="6">
    <location>
        <begin position="111"/>
        <end position="162"/>
    </location>
</feature>
<keyword evidence="2" id="KW-0805">Transcription regulation</keyword>
<evidence type="ECO:0000313" key="7">
    <source>
        <dbReference type="EMBL" id="BAV63200.1"/>
    </source>
</evidence>
<dbReference type="GO" id="GO:0006352">
    <property type="term" value="P:DNA-templated transcription initiation"/>
    <property type="evidence" value="ECO:0007669"/>
    <property type="project" value="InterPro"/>
</dbReference>
<dbReference type="InterPro" id="IPR036388">
    <property type="entry name" value="WH-like_DNA-bd_sf"/>
</dbReference>
<dbReference type="Pfam" id="PF04542">
    <property type="entry name" value="Sigma70_r2"/>
    <property type="match status" value="1"/>
</dbReference>
<sequence>MPNGKATLKLFLSHREALIRYAKRIMGETADAEDIVQEAWLRASTGTAKLPAPDAIAYLRMTVRNLALNGTRRKQIEARIFDARDEIEAIGIASDQPDPEVIAISRDEYARIIFALREMPEKMRIAVEMHRIGGKKLTEIAAFLGISKSTAHTLILEGIERCRAIADRMSA</sequence>
<evidence type="ECO:0000313" key="8">
    <source>
        <dbReference type="Proteomes" id="UP000218272"/>
    </source>
</evidence>
<feature type="domain" description="RNA polymerase sigma-70 region 2" evidence="5">
    <location>
        <begin position="10"/>
        <end position="75"/>
    </location>
</feature>
<reference evidence="7 8" key="1">
    <citation type="submission" date="2016-10" db="EMBL/GenBank/DDBJ databases">
        <title>Complete Genome Sequence of the Nonylphenol-Degrading Bacterium Sphingobium cloacae JCM 10874T.</title>
        <authorList>
            <person name="Ootsuka M."/>
            <person name="Nishizawa T."/>
            <person name="Ohta H."/>
        </authorList>
    </citation>
    <scope>NUCLEOTIDE SEQUENCE [LARGE SCALE GENOMIC DNA]</scope>
    <source>
        <strain evidence="7 8">JCM 10874</strain>
    </source>
</reference>
<dbReference type="InterPro" id="IPR039425">
    <property type="entry name" value="RNA_pol_sigma-70-like"/>
</dbReference>
<protein>
    <submittedName>
        <fullName evidence="7">RNA polymerase subunit sigma-24</fullName>
    </submittedName>
</protein>
<dbReference type="PANTHER" id="PTHR43133">
    <property type="entry name" value="RNA POLYMERASE ECF-TYPE SIGMA FACTO"/>
    <property type="match status" value="1"/>
</dbReference>
<dbReference type="Gene3D" id="1.10.10.10">
    <property type="entry name" value="Winged helix-like DNA-binding domain superfamily/Winged helix DNA-binding domain"/>
    <property type="match status" value="1"/>
</dbReference>
<keyword evidence="8" id="KW-1185">Reference proteome</keyword>
<dbReference type="InterPro" id="IPR007627">
    <property type="entry name" value="RNA_pol_sigma70_r2"/>
</dbReference>
<dbReference type="OrthoDB" id="9794372at2"/>
<comment type="similarity">
    <text evidence="1">Belongs to the sigma-70 factor family. ECF subfamily.</text>
</comment>
<dbReference type="InterPro" id="IPR013325">
    <property type="entry name" value="RNA_pol_sigma_r2"/>
</dbReference>
<keyword evidence="4" id="KW-0804">Transcription</keyword>
<dbReference type="InterPro" id="IPR013249">
    <property type="entry name" value="RNA_pol_sigma70_r4_t2"/>
</dbReference>
<keyword evidence="3" id="KW-0731">Sigma factor</keyword>
<evidence type="ECO:0000259" key="5">
    <source>
        <dbReference type="Pfam" id="PF04542"/>
    </source>
</evidence>
<dbReference type="PANTHER" id="PTHR43133:SF63">
    <property type="entry name" value="RNA POLYMERASE SIGMA FACTOR FECI-RELATED"/>
    <property type="match status" value="1"/>
</dbReference>
<name>A0A1E1EY74_9SPHN</name>
<dbReference type="Gene3D" id="1.10.1740.10">
    <property type="match status" value="1"/>
</dbReference>
<dbReference type="EMBL" id="AP017655">
    <property type="protein sequence ID" value="BAV63200.1"/>
    <property type="molecule type" value="Genomic_DNA"/>
</dbReference>
<accession>A0A1E1EY74</accession>
<dbReference type="NCBIfam" id="TIGR02937">
    <property type="entry name" value="sigma70-ECF"/>
    <property type="match status" value="1"/>
</dbReference>
<dbReference type="SUPFAM" id="SSF88659">
    <property type="entry name" value="Sigma3 and sigma4 domains of RNA polymerase sigma factors"/>
    <property type="match status" value="1"/>
</dbReference>
<dbReference type="GO" id="GO:0016987">
    <property type="term" value="F:sigma factor activity"/>
    <property type="evidence" value="ECO:0007669"/>
    <property type="project" value="UniProtKB-KW"/>
</dbReference>
<evidence type="ECO:0000256" key="4">
    <source>
        <dbReference type="ARBA" id="ARBA00023163"/>
    </source>
</evidence>
<evidence type="ECO:0000256" key="1">
    <source>
        <dbReference type="ARBA" id="ARBA00010641"/>
    </source>
</evidence>
<gene>
    <name evidence="7" type="ORF">SCLO_1001600</name>
</gene>